<comment type="similarity">
    <text evidence="11">Belongs to the phosphatidylserine decarboxylase family. PSD-A subfamily.</text>
</comment>
<proteinExistence type="inferred from homology"/>
<feature type="active site" description="Schiff-base intermediate with substrate; via pyruvic acid" evidence="11">
    <location>
        <position position="184"/>
    </location>
</feature>
<evidence type="ECO:0000313" key="13">
    <source>
        <dbReference type="EMBL" id="GHA00809.1"/>
    </source>
</evidence>
<evidence type="ECO:0000256" key="10">
    <source>
        <dbReference type="ARBA" id="ARBA00023317"/>
    </source>
</evidence>
<evidence type="ECO:0000256" key="4">
    <source>
        <dbReference type="ARBA" id="ARBA00023098"/>
    </source>
</evidence>
<reference evidence="13" key="2">
    <citation type="submission" date="2020-09" db="EMBL/GenBank/DDBJ databases">
        <authorList>
            <person name="Sun Q."/>
            <person name="Kim S."/>
        </authorList>
    </citation>
    <scope>NUCLEOTIDE SEQUENCE</scope>
    <source>
        <strain evidence="13">KCTC 12711</strain>
    </source>
</reference>
<keyword evidence="7 11" id="KW-0594">Phospholipid biosynthesis</keyword>
<dbReference type="RefSeq" id="WP_229794116.1">
    <property type="nucleotide sequence ID" value="NZ_BMXA01000001.1"/>
</dbReference>
<comment type="function">
    <text evidence="11">Catalyzes the formation of phosphatidylethanolamine (PtdEtn) from phosphatidylserine (PtdSer).</text>
</comment>
<evidence type="ECO:0000256" key="7">
    <source>
        <dbReference type="ARBA" id="ARBA00023209"/>
    </source>
</evidence>
<sequence>MKLIDSHPILAREGWFYLALTLFAAIVTSAVFPWYVAILFWVIFLFVLQFFRDPHRQIPEQDNALISPADGKVIFTGVVDDPYLDRKAFKISVFMNVFSVHSNRAPVAGTVKKVWYHPGLFVNAAFDKASEQNERNAIWLQTAEGRDVISVQVAGLVARRILCYVKQGDSLEQGQRYGYIRFGSRVDLFLPVEFSAAVKLGDNVSSGTSILGSFTA</sequence>
<reference evidence="13" key="1">
    <citation type="journal article" date="2014" name="Int. J. Syst. Evol. Microbiol.">
        <title>Complete genome sequence of Corynebacterium casei LMG S-19264T (=DSM 44701T), isolated from a smear-ripened cheese.</title>
        <authorList>
            <consortium name="US DOE Joint Genome Institute (JGI-PGF)"/>
            <person name="Walter F."/>
            <person name="Albersmeier A."/>
            <person name="Kalinowski J."/>
            <person name="Ruckert C."/>
        </authorList>
    </citation>
    <scope>NUCLEOTIDE SEQUENCE</scope>
    <source>
        <strain evidence="13">KCTC 12711</strain>
    </source>
</reference>
<evidence type="ECO:0000256" key="1">
    <source>
        <dbReference type="ARBA" id="ARBA00022475"/>
    </source>
</evidence>
<dbReference type="PANTHER" id="PTHR35809:SF1">
    <property type="entry name" value="ARCHAETIDYLSERINE DECARBOXYLASE PROENZYME-RELATED"/>
    <property type="match status" value="1"/>
</dbReference>
<dbReference type="NCBIfam" id="NF003685">
    <property type="entry name" value="PRK05305.2-5"/>
    <property type="match status" value="1"/>
</dbReference>
<evidence type="ECO:0000256" key="2">
    <source>
        <dbReference type="ARBA" id="ARBA00022516"/>
    </source>
</evidence>
<dbReference type="NCBIfam" id="NF003680">
    <property type="entry name" value="PRK05305.1-5"/>
    <property type="match status" value="1"/>
</dbReference>
<keyword evidence="12" id="KW-0812">Transmembrane</keyword>
<keyword evidence="8 11" id="KW-0456">Lyase</keyword>
<dbReference type="AlphaFoldDB" id="A0A918RI27"/>
<feature type="chain" id="PRO_5038195997" description="Phosphatidylserine decarboxylase beta chain" evidence="11">
    <location>
        <begin position="1"/>
        <end position="183"/>
    </location>
</feature>
<feature type="modified residue" description="Pyruvic acid (Ser); by autocatalysis" evidence="11">
    <location>
        <position position="184"/>
    </location>
</feature>
<keyword evidence="14" id="KW-1185">Reference proteome</keyword>
<dbReference type="InterPro" id="IPR033175">
    <property type="entry name" value="PSD-A"/>
</dbReference>
<comment type="caution">
    <text evidence="13">The sequence shown here is derived from an EMBL/GenBank/DDBJ whole genome shotgun (WGS) entry which is preliminary data.</text>
</comment>
<keyword evidence="2 11" id="KW-0444">Lipid biosynthesis</keyword>
<dbReference type="InterPro" id="IPR003817">
    <property type="entry name" value="PS_Dcarbxylase"/>
</dbReference>
<evidence type="ECO:0000256" key="8">
    <source>
        <dbReference type="ARBA" id="ARBA00023239"/>
    </source>
</evidence>
<feature type="chain" id="PRO_5038195998" description="Phosphatidylserine decarboxylase alpha chain" evidence="11">
    <location>
        <begin position="184"/>
        <end position="216"/>
    </location>
</feature>
<evidence type="ECO:0000256" key="5">
    <source>
        <dbReference type="ARBA" id="ARBA00023136"/>
    </source>
</evidence>
<keyword evidence="1 11" id="KW-1003">Cell membrane</keyword>
<dbReference type="EC" id="4.1.1.65" evidence="11"/>
<evidence type="ECO:0000256" key="11">
    <source>
        <dbReference type="HAMAP-Rule" id="MF_00664"/>
    </source>
</evidence>
<comment type="cofactor">
    <cofactor evidence="11">
        <name>pyruvate</name>
        <dbReference type="ChEBI" id="CHEBI:15361"/>
    </cofactor>
    <text evidence="11">Binds 1 pyruvoyl group covalently per subunit.</text>
</comment>
<organism evidence="13 14">
    <name type="scientific">Arenicella chitinivorans</name>
    <dbReference type="NCBI Taxonomy" id="1329800"/>
    <lineage>
        <taxon>Bacteria</taxon>
        <taxon>Pseudomonadati</taxon>
        <taxon>Pseudomonadota</taxon>
        <taxon>Gammaproteobacteria</taxon>
        <taxon>Arenicellales</taxon>
        <taxon>Arenicellaceae</taxon>
        <taxon>Arenicella</taxon>
    </lineage>
</organism>
<keyword evidence="6 11" id="KW-0865">Zymogen</keyword>
<dbReference type="Proteomes" id="UP000614811">
    <property type="component" value="Unassembled WGS sequence"/>
</dbReference>
<dbReference type="EMBL" id="BMXA01000001">
    <property type="protein sequence ID" value="GHA00809.1"/>
    <property type="molecule type" value="Genomic_DNA"/>
</dbReference>
<dbReference type="GO" id="GO:0006646">
    <property type="term" value="P:phosphatidylethanolamine biosynthetic process"/>
    <property type="evidence" value="ECO:0007669"/>
    <property type="project" value="UniProtKB-UniRule"/>
</dbReference>
<evidence type="ECO:0000256" key="3">
    <source>
        <dbReference type="ARBA" id="ARBA00022793"/>
    </source>
</evidence>
<accession>A0A918RI27</accession>
<keyword evidence="3 11" id="KW-0210">Decarboxylase</keyword>
<dbReference type="Pfam" id="PF02666">
    <property type="entry name" value="PS_Dcarbxylase"/>
    <property type="match status" value="1"/>
</dbReference>
<name>A0A918RI27_9GAMM</name>
<comment type="subunit">
    <text evidence="11">Heterodimer of a large membrane-associated beta subunit and a small pyruvoyl-containing alpha subunit.</text>
</comment>
<dbReference type="NCBIfam" id="NF003678">
    <property type="entry name" value="PRK05305.1-2"/>
    <property type="match status" value="1"/>
</dbReference>
<comment type="pathway">
    <text evidence="11">Phospholipid metabolism; phosphatidylethanolamine biosynthesis; phosphatidylethanolamine from CDP-diacylglycerol: step 2/2.</text>
</comment>
<comment type="subcellular location">
    <subcellularLocation>
        <location evidence="11">Cell membrane</location>
        <topology evidence="11">Peripheral membrane protein</topology>
    </subcellularLocation>
</comment>
<keyword evidence="12" id="KW-1133">Transmembrane helix</keyword>
<dbReference type="GO" id="GO:0004609">
    <property type="term" value="F:phosphatidylserine decarboxylase activity"/>
    <property type="evidence" value="ECO:0007669"/>
    <property type="project" value="UniProtKB-UniRule"/>
</dbReference>
<comment type="PTM">
    <text evidence="11">Is synthesized initially as an inactive proenzyme. Formation of the active enzyme involves a self-maturation process in which the active site pyruvoyl group is generated from an internal serine residue via an autocatalytic post-translational modification. Two non-identical subunits are generated from the proenzyme in this reaction, and the pyruvate is formed at the N-terminus of the alpha chain, which is derived from the carboxyl end of the proenzyme. The post-translation cleavage follows an unusual pathway, termed non-hydrolytic serinolysis, in which the side chain hydroxyl group of the serine supplies its oxygen atom to form the C-terminus of the beta chain, while the remainder of the serine residue undergoes an oxidative deamination to produce ammonia and the pyruvoyl prosthetic group on the alpha chain.</text>
</comment>
<gene>
    <name evidence="11 13" type="primary">psd</name>
    <name evidence="13" type="ORF">GCM10008090_07300</name>
</gene>
<keyword evidence="5 11" id="KW-0472">Membrane</keyword>
<keyword evidence="10 11" id="KW-0670">Pyruvate</keyword>
<dbReference type="HAMAP" id="MF_00664">
    <property type="entry name" value="PS_decarb_PSD_A"/>
    <property type="match status" value="1"/>
</dbReference>
<comment type="catalytic activity">
    <reaction evidence="11">
        <text>a 1,2-diacyl-sn-glycero-3-phospho-L-serine + H(+) = a 1,2-diacyl-sn-glycero-3-phosphoethanolamine + CO2</text>
        <dbReference type="Rhea" id="RHEA:20828"/>
        <dbReference type="ChEBI" id="CHEBI:15378"/>
        <dbReference type="ChEBI" id="CHEBI:16526"/>
        <dbReference type="ChEBI" id="CHEBI:57262"/>
        <dbReference type="ChEBI" id="CHEBI:64612"/>
        <dbReference type="EC" id="4.1.1.65"/>
    </reaction>
</comment>
<dbReference type="PANTHER" id="PTHR35809">
    <property type="entry name" value="ARCHAETIDYLSERINE DECARBOXYLASE PROENZYME-RELATED"/>
    <property type="match status" value="1"/>
</dbReference>
<dbReference type="GO" id="GO:0005886">
    <property type="term" value="C:plasma membrane"/>
    <property type="evidence" value="ECO:0007669"/>
    <property type="project" value="UniProtKB-SubCell"/>
</dbReference>
<evidence type="ECO:0000313" key="14">
    <source>
        <dbReference type="Proteomes" id="UP000614811"/>
    </source>
</evidence>
<keyword evidence="4 11" id="KW-0443">Lipid metabolism</keyword>
<evidence type="ECO:0000256" key="9">
    <source>
        <dbReference type="ARBA" id="ARBA00023264"/>
    </source>
</evidence>
<protein>
    <recommendedName>
        <fullName evidence="11">Phosphatidylserine decarboxylase proenzyme</fullName>
        <ecNumber evidence="11">4.1.1.65</ecNumber>
    </recommendedName>
    <component>
        <recommendedName>
            <fullName evidence="11">Phosphatidylserine decarboxylase alpha chain</fullName>
        </recommendedName>
    </component>
    <component>
        <recommendedName>
            <fullName evidence="11">Phosphatidylserine decarboxylase beta chain</fullName>
        </recommendedName>
    </component>
</protein>
<evidence type="ECO:0000256" key="12">
    <source>
        <dbReference type="SAM" id="Phobius"/>
    </source>
</evidence>
<keyword evidence="9 11" id="KW-1208">Phospholipid metabolism</keyword>
<feature type="transmembrane region" description="Helical" evidence="12">
    <location>
        <begin position="15"/>
        <end position="48"/>
    </location>
</feature>
<feature type="site" description="Cleavage (non-hydrolytic); by autocatalysis" evidence="11">
    <location>
        <begin position="183"/>
        <end position="184"/>
    </location>
</feature>
<evidence type="ECO:0000256" key="6">
    <source>
        <dbReference type="ARBA" id="ARBA00023145"/>
    </source>
</evidence>